<reference evidence="1 2" key="1">
    <citation type="submission" date="2019-03" db="EMBL/GenBank/DDBJ databases">
        <title>Draft Genome Sequence of Massilia arenosa sp. nov., a Novel Massilia Species Isolated from a Sandy-loam Maize Soil.</title>
        <authorList>
            <person name="Raths R."/>
            <person name="Peta V."/>
            <person name="Bucking H."/>
        </authorList>
    </citation>
    <scope>NUCLEOTIDE SEQUENCE [LARGE SCALE GENOMIC DNA]</scope>
    <source>
        <strain evidence="1 2">MC02</strain>
    </source>
</reference>
<protein>
    <submittedName>
        <fullName evidence="1">DUF535 domain-containing protein</fullName>
    </submittedName>
</protein>
<dbReference type="PANTHER" id="PTHR38785">
    <property type="entry name" value="HOMOLOG OF VIRK"/>
    <property type="match status" value="1"/>
</dbReference>
<comment type="caution">
    <text evidence="1">The sequence shown here is derived from an EMBL/GenBank/DDBJ whole genome shotgun (WGS) entry which is preliminary data.</text>
</comment>
<dbReference type="Proteomes" id="UP000298438">
    <property type="component" value="Unassembled WGS sequence"/>
</dbReference>
<gene>
    <name evidence="1" type="ORF">E4L96_05755</name>
</gene>
<organism evidence="1 2">
    <name type="scientific">Zemynaea arenosa</name>
    <dbReference type="NCBI Taxonomy" id="2561931"/>
    <lineage>
        <taxon>Bacteria</taxon>
        <taxon>Pseudomonadati</taxon>
        <taxon>Pseudomonadota</taxon>
        <taxon>Betaproteobacteria</taxon>
        <taxon>Burkholderiales</taxon>
        <taxon>Oxalobacteraceae</taxon>
        <taxon>Telluria group</taxon>
        <taxon>Zemynaea</taxon>
    </lineage>
</organism>
<name>A0A4Y9SI04_9BURK</name>
<dbReference type="GO" id="GO:0006974">
    <property type="term" value="P:DNA damage response"/>
    <property type="evidence" value="ECO:0007669"/>
    <property type="project" value="TreeGrafter"/>
</dbReference>
<keyword evidence="2" id="KW-1185">Reference proteome</keyword>
<evidence type="ECO:0000313" key="1">
    <source>
        <dbReference type="EMBL" id="TFW24875.1"/>
    </source>
</evidence>
<dbReference type="RefSeq" id="WP_135206264.1">
    <property type="nucleotide sequence ID" value="NZ_SPVF01000081.1"/>
</dbReference>
<accession>A0A4Y9SI04</accession>
<proteinExistence type="predicted"/>
<evidence type="ECO:0000313" key="2">
    <source>
        <dbReference type="Proteomes" id="UP000298438"/>
    </source>
</evidence>
<dbReference type="PANTHER" id="PTHR38785:SF1">
    <property type="entry name" value="HOMOLOG OF VIRK"/>
    <property type="match status" value="1"/>
</dbReference>
<sequence length="311" mass="34758">MNLTETQQAWRLAPTAPAAPPITLWTGLADMPAGARYLRESIKLGLRALASPGTTRRWLDLLNSQPALRHFVGQQPRMVLKIYRPYLSMALTCRERVQALASHYEFMLARGLGPMVSAAAAQGVVADRVEGKSGRPYTLELRRLGSMEREGELVLQLMEGGRAVYSVAFTFARLGAELSVCIGCVQGPRGEDKVERVREATRELHGVRPKNLLVNLVRQLGYELGCREVRLVGNANRVVRRQLRRARVHADLNQLWHEMGARVLPCGDYVLPCARLPAPDLDAIPSKRRAEVRRRHALHHTLATALLRTFT</sequence>
<dbReference type="OrthoDB" id="1238765at2"/>
<dbReference type="Pfam" id="PF04393">
    <property type="entry name" value="DUF535"/>
    <property type="match status" value="1"/>
</dbReference>
<dbReference type="EMBL" id="SPVF01000081">
    <property type="protein sequence ID" value="TFW24875.1"/>
    <property type="molecule type" value="Genomic_DNA"/>
</dbReference>
<dbReference type="InterPro" id="IPR007488">
    <property type="entry name" value="DUF535"/>
</dbReference>
<dbReference type="AlphaFoldDB" id="A0A4Y9SI04"/>